<organism evidence="1">
    <name type="scientific">Ignisphaera aggregans</name>
    <dbReference type="NCBI Taxonomy" id="334771"/>
    <lineage>
        <taxon>Archaea</taxon>
        <taxon>Thermoproteota</taxon>
        <taxon>Thermoprotei</taxon>
        <taxon>Desulfurococcales</taxon>
        <taxon>Desulfurococcaceae</taxon>
        <taxon>Ignisphaera</taxon>
    </lineage>
</organism>
<proteinExistence type="predicted"/>
<evidence type="ECO:0000313" key="1">
    <source>
        <dbReference type="EMBL" id="HGQ35931.1"/>
    </source>
</evidence>
<sequence length="127" mass="15384">MYLQDRKATNQRSIDLGGTGDIEILFVYALRAVEIFIKRRVSLATDTEYGSRYKIYVLDKDFNPIEEYDIISYRVWSADHSFYLDRWYIYINQDQVLERRFTSGDIWLGVYIEVYRLKTNCRYFIEE</sequence>
<accession>A0A832C871</accession>
<dbReference type="EMBL" id="DTCK01000031">
    <property type="protein sequence ID" value="HGQ35931.1"/>
    <property type="molecule type" value="Genomic_DNA"/>
</dbReference>
<dbReference type="AlphaFoldDB" id="A0A832C871"/>
<name>A0A832C871_9CREN</name>
<reference evidence="1" key="1">
    <citation type="journal article" date="2020" name="mSystems">
        <title>Genome- and Community-Level Interaction Insights into Carbon Utilization and Element Cycling Functions of Hydrothermarchaeota in Hydrothermal Sediment.</title>
        <authorList>
            <person name="Zhou Z."/>
            <person name="Liu Y."/>
            <person name="Xu W."/>
            <person name="Pan J."/>
            <person name="Luo Z.H."/>
            <person name="Li M."/>
        </authorList>
    </citation>
    <scope>NUCLEOTIDE SEQUENCE</scope>
    <source>
        <strain evidence="1">SpSt-667</strain>
    </source>
</reference>
<gene>
    <name evidence="1" type="ORF">ENU41_04560</name>
</gene>
<comment type="caution">
    <text evidence="1">The sequence shown here is derived from an EMBL/GenBank/DDBJ whole genome shotgun (WGS) entry which is preliminary data.</text>
</comment>
<protein>
    <submittedName>
        <fullName evidence="1">Uncharacterized protein</fullName>
    </submittedName>
</protein>